<proteinExistence type="predicted"/>
<feature type="region of interest" description="Disordered" evidence="1">
    <location>
        <begin position="1"/>
        <end position="24"/>
    </location>
</feature>
<organism evidence="2 3">
    <name type="scientific">Dendrobium chrysotoxum</name>
    <name type="common">Orchid</name>
    <dbReference type="NCBI Taxonomy" id="161865"/>
    <lineage>
        <taxon>Eukaryota</taxon>
        <taxon>Viridiplantae</taxon>
        <taxon>Streptophyta</taxon>
        <taxon>Embryophyta</taxon>
        <taxon>Tracheophyta</taxon>
        <taxon>Spermatophyta</taxon>
        <taxon>Magnoliopsida</taxon>
        <taxon>Liliopsida</taxon>
        <taxon>Asparagales</taxon>
        <taxon>Orchidaceae</taxon>
        <taxon>Epidendroideae</taxon>
        <taxon>Malaxideae</taxon>
        <taxon>Dendrobiinae</taxon>
        <taxon>Dendrobium</taxon>
    </lineage>
</organism>
<dbReference type="EMBL" id="JAGFBR010000017">
    <property type="protein sequence ID" value="KAH0451340.1"/>
    <property type="molecule type" value="Genomic_DNA"/>
</dbReference>
<dbReference type="AlphaFoldDB" id="A0AAV7G6C7"/>
<protein>
    <submittedName>
        <fullName evidence="2">Uncharacterized protein</fullName>
    </submittedName>
</protein>
<evidence type="ECO:0000256" key="1">
    <source>
        <dbReference type="SAM" id="MobiDB-lite"/>
    </source>
</evidence>
<gene>
    <name evidence="2" type="ORF">IEQ34_018639</name>
</gene>
<dbReference type="Proteomes" id="UP000775213">
    <property type="component" value="Unassembled WGS sequence"/>
</dbReference>
<evidence type="ECO:0000313" key="2">
    <source>
        <dbReference type="EMBL" id="KAH0451340.1"/>
    </source>
</evidence>
<name>A0AAV7G6C7_DENCH</name>
<comment type="caution">
    <text evidence="2">The sequence shown here is derived from an EMBL/GenBank/DDBJ whole genome shotgun (WGS) entry which is preliminary data.</text>
</comment>
<evidence type="ECO:0000313" key="3">
    <source>
        <dbReference type="Proteomes" id="UP000775213"/>
    </source>
</evidence>
<reference evidence="2 3" key="1">
    <citation type="journal article" date="2021" name="Hortic Res">
        <title>Chromosome-scale assembly of the Dendrobium chrysotoxum genome enhances the understanding of orchid evolution.</title>
        <authorList>
            <person name="Zhang Y."/>
            <person name="Zhang G.Q."/>
            <person name="Zhang D."/>
            <person name="Liu X.D."/>
            <person name="Xu X.Y."/>
            <person name="Sun W.H."/>
            <person name="Yu X."/>
            <person name="Zhu X."/>
            <person name="Wang Z.W."/>
            <person name="Zhao X."/>
            <person name="Zhong W.Y."/>
            <person name="Chen H."/>
            <person name="Yin W.L."/>
            <person name="Huang T."/>
            <person name="Niu S.C."/>
            <person name="Liu Z.J."/>
        </authorList>
    </citation>
    <scope>NUCLEOTIDE SEQUENCE [LARGE SCALE GENOMIC DNA]</scope>
    <source>
        <strain evidence="2">Lindl</strain>
    </source>
</reference>
<keyword evidence="3" id="KW-1185">Reference proteome</keyword>
<sequence>MLHSSSRSYGHMRRRSKGDMQTSKKGVYKNEKEAYNVYYSYAHNNGFSVRMDQRSYWPNFRKINCIQAYSHDGVRMRKRHTTFTVVMPIVLLLAKFQKDKVQGLCTFKIRTGCSIMIRFIVDKDRNWNVKKKIKVTIMIWLGQKTNIY</sequence>
<accession>A0AAV7G6C7</accession>